<keyword evidence="3" id="KW-1185">Reference proteome</keyword>
<gene>
    <name evidence="2" type="ORF">MNOR_LOCUS2405</name>
</gene>
<feature type="non-terminal residue" evidence="2">
    <location>
        <position position="1"/>
    </location>
</feature>
<evidence type="ECO:0000256" key="1">
    <source>
        <dbReference type="SAM" id="MobiDB-lite"/>
    </source>
</evidence>
<evidence type="ECO:0000313" key="2">
    <source>
        <dbReference type="EMBL" id="CAL4062106.1"/>
    </source>
</evidence>
<feature type="non-terminal residue" evidence="2">
    <location>
        <position position="203"/>
    </location>
</feature>
<feature type="region of interest" description="Disordered" evidence="1">
    <location>
        <begin position="1"/>
        <end position="26"/>
    </location>
</feature>
<comment type="caution">
    <text evidence="2">The sequence shown here is derived from an EMBL/GenBank/DDBJ whole genome shotgun (WGS) entry which is preliminary data.</text>
</comment>
<name>A0AAV2PMN9_MEGNR</name>
<protein>
    <submittedName>
        <fullName evidence="2">Uncharacterized protein</fullName>
    </submittedName>
</protein>
<organism evidence="2 3">
    <name type="scientific">Meganyctiphanes norvegica</name>
    <name type="common">Northern krill</name>
    <name type="synonym">Thysanopoda norvegica</name>
    <dbReference type="NCBI Taxonomy" id="48144"/>
    <lineage>
        <taxon>Eukaryota</taxon>
        <taxon>Metazoa</taxon>
        <taxon>Ecdysozoa</taxon>
        <taxon>Arthropoda</taxon>
        <taxon>Crustacea</taxon>
        <taxon>Multicrustacea</taxon>
        <taxon>Malacostraca</taxon>
        <taxon>Eumalacostraca</taxon>
        <taxon>Eucarida</taxon>
        <taxon>Euphausiacea</taxon>
        <taxon>Euphausiidae</taxon>
        <taxon>Meganyctiphanes</taxon>
    </lineage>
</organism>
<proteinExistence type="predicted"/>
<sequence length="203" mass="23207">AGEMSSPIKSQVHREEGNKFYRQTQTEGLPPVLQRDRLEKAIVCYRRALDTSVNSMEKSSALKNIALSSMKLFTIMLHVGEHKSLTDYYLKEGIQNIDLALNQGQFGGQTQQWFNALYERYMEILDLVFHHLGSKKTKDRCHTLEELAKKINNKQAKSRILRETARVYFNGSVVALEAGDFRLCLSLLGDCHRPLEEAKLCNT</sequence>
<reference evidence="2 3" key="1">
    <citation type="submission" date="2024-05" db="EMBL/GenBank/DDBJ databases">
        <authorList>
            <person name="Wallberg A."/>
        </authorList>
    </citation>
    <scope>NUCLEOTIDE SEQUENCE [LARGE SCALE GENOMIC DNA]</scope>
</reference>
<dbReference type="Proteomes" id="UP001497623">
    <property type="component" value="Unassembled WGS sequence"/>
</dbReference>
<accession>A0AAV2PMN9</accession>
<dbReference type="AlphaFoldDB" id="A0AAV2PMN9"/>
<evidence type="ECO:0000313" key="3">
    <source>
        <dbReference type="Proteomes" id="UP001497623"/>
    </source>
</evidence>
<dbReference type="EMBL" id="CAXKWB010000726">
    <property type="protein sequence ID" value="CAL4062106.1"/>
    <property type="molecule type" value="Genomic_DNA"/>
</dbReference>